<protein>
    <submittedName>
        <fullName evidence="3">Fructosamine-3-kinase</fullName>
    </submittedName>
</protein>
<evidence type="ECO:0000256" key="1">
    <source>
        <dbReference type="ARBA" id="ARBA00009460"/>
    </source>
</evidence>
<comment type="caution">
    <text evidence="3">The sequence shown here is derived from an EMBL/GenBank/DDBJ whole genome shotgun (WGS) entry which is preliminary data.</text>
</comment>
<dbReference type="eggNOG" id="COG3001">
    <property type="taxonomic scope" value="Bacteria"/>
</dbReference>
<dbReference type="Proteomes" id="UP000004310">
    <property type="component" value="Unassembled WGS sequence"/>
</dbReference>
<dbReference type="HOGENOM" id="CLU_036517_0_1_5"/>
<evidence type="ECO:0000313" key="3">
    <source>
        <dbReference type="EMBL" id="EAU43076.1"/>
    </source>
</evidence>
<dbReference type="InterPro" id="IPR011009">
    <property type="entry name" value="Kinase-like_dom_sf"/>
</dbReference>
<dbReference type="GO" id="GO:0016301">
    <property type="term" value="F:kinase activity"/>
    <property type="evidence" value="ECO:0007669"/>
    <property type="project" value="UniProtKB-UniRule"/>
</dbReference>
<evidence type="ECO:0000256" key="2">
    <source>
        <dbReference type="PIRNR" id="PIRNR006221"/>
    </source>
</evidence>
<dbReference type="PIRSF" id="PIRSF006221">
    <property type="entry name" value="Ketosamine-3-kinase"/>
    <property type="match status" value="1"/>
</dbReference>
<dbReference type="Pfam" id="PF03881">
    <property type="entry name" value="Fructosamin_kin"/>
    <property type="match status" value="1"/>
</dbReference>
<dbReference type="Gene3D" id="3.90.1200.10">
    <property type="match status" value="1"/>
</dbReference>
<dbReference type="AlphaFoldDB" id="Q0G5I8"/>
<accession>Q0G5I8</accession>
<sequence>MNALAEEGARLLGGSLSSSRSFAGGSLSHLVSIELTDGRSAIVKGGPTPRAEARMLEAIRGSGAPAPEVFAADDTVFVMEIVEGDGSLSRAWASIGAAVRTLHAATGESYGWDCDFAFGAVEIPNGWSNDWPRFWAENRLLNNGPHIPGNLASRIEKLAKGLADRLPAAPGASLLHGDLWSGNVMASGDRITGLIDPACYYGHGEVDLAMLHLFGSPGAAFYAAYGELDPGYEDRRAIYTLWPALVHLRLFGSGYRGLVERLLDQLGV</sequence>
<name>Q0G5I8_9HYPH</name>
<dbReference type="PANTHER" id="PTHR12149:SF8">
    <property type="entry name" value="PROTEIN-RIBULOSAMINE 3-KINASE"/>
    <property type="match status" value="1"/>
</dbReference>
<dbReference type="InterPro" id="IPR016477">
    <property type="entry name" value="Fructo-/Ketosamine-3-kinase"/>
</dbReference>
<dbReference type="Gene3D" id="3.30.200.20">
    <property type="entry name" value="Phosphorylase Kinase, domain 1"/>
    <property type="match status" value="1"/>
</dbReference>
<reference evidence="3 4" key="1">
    <citation type="journal article" date="2010" name="J. Bacteriol.">
        <title>Genome sequence of Fulvimarina pelagi HTCC2506T, a Mn(II)-oxidizing alphaproteobacterium possessing an aerobic anoxygenic photosynthetic gene cluster and Xanthorhodopsin.</title>
        <authorList>
            <person name="Kang I."/>
            <person name="Oh H.M."/>
            <person name="Lim S.I."/>
            <person name="Ferriera S."/>
            <person name="Giovannoni S.J."/>
            <person name="Cho J.C."/>
        </authorList>
    </citation>
    <scope>NUCLEOTIDE SEQUENCE [LARGE SCALE GENOMIC DNA]</scope>
    <source>
        <strain evidence="3 4">HTCC2506</strain>
    </source>
</reference>
<dbReference type="EMBL" id="AATP01000001">
    <property type="protein sequence ID" value="EAU43076.1"/>
    <property type="molecule type" value="Genomic_DNA"/>
</dbReference>
<dbReference type="RefSeq" id="WP_007067050.1">
    <property type="nucleotide sequence ID" value="NZ_DS022272.1"/>
</dbReference>
<proteinExistence type="inferred from homology"/>
<comment type="similarity">
    <text evidence="1 2">Belongs to the fructosamine kinase family.</text>
</comment>
<gene>
    <name evidence="3" type="ORF">FP2506_09541</name>
</gene>
<keyword evidence="2" id="KW-0808">Transferase</keyword>
<evidence type="ECO:0000313" key="4">
    <source>
        <dbReference type="Proteomes" id="UP000004310"/>
    </source>
</evidence>
<keyword evidence="2 3" id="KW-0418">Kinase</keyword>
<keyword evidence="4" id="KW-1185">Reference proteome</keyword>
<organism evidence="3 4">
    <name type="scientific">Fulvimarina pelagi HTCC2506</name>
    <dbReference type="NCBI Taxonomy" id="314231"/>
    <lineage>
        <taxon>Bacteria</taxon>
        <taxon>Pseudomonadati</taxon>
        <taxon>Pseudomonadota</taxon>
        <taxon>Alphaproteobacteria</taxon>
        <taxon>Hyphomicrobiales</taxon>
        <taxon>Aurantimonadaceae</taxon>
        <taxon>Fulvimarina</taxon>
    </lineage>
</organism>
<dbReference type="PANTHER" id="PTHR12149">
    <property type="entry name" value="FRUCTOSAMINE 3 KINASE-RELATED PROTEIN"/>
    <property type="match status" value="1"/>
</dbReference>
<dbReference type="STRING" id="217511.GCA_001463845_00673"/>
<dbReference type="SUPFAM" id="SSF56112">
    <property type="entry name" value="Protein kinase-like (PK-like)"/>
    <property type="match status" value="1"/>
</dbReference>